<dbReference type="Pfam" id="PF01979">
    <property type="entry name" value="Amidohydro_1"/>
    <property type="match status" value="1"/>
</dbReference>
<proteinExistence type="predicted"/>
<dbReference type="CDD" id="cd01299">
    <property type="entry name" value="Met_dep_hydrolase_A"/>
    <property type="match status" value="1"/>
</dbReference>
<dbReference type="InterPro" id="IPR011059">
    <property type="entry name" value="Metal-dep_hydrolase_composite"/>
</dbReference>
<dbReference type="Gene3D" id="2.30.40.10">
    <property type="entry name" value="Urease, subunit C, domain 1"/>
    <property type="match status" value="1"/>
</dbReference>
<keyword evidence="3" id="KW-1185">Reference proteome</keyword>
<dbReference type="PANTHER" id="PTHR43135:SF3">
    <property type="entry name" value="ALPHA-D-RIBOSE 1-METHYLPHOSPHONATE 5-TRIPHOSPHATE DIPHOSPHATASE"/>
    <property type="match status" value="1"/>
</dbReference>
<dbReference type="InterPro" id="IPR006680">
    <property type="entry name" value="Amidohydro-rel"/>
</dbReference>
<dbReference type="Proteomes" id="UP001500449">
    <property type="component" value="Unassembled WGS sequence"/>
</dbReference>
<reference evidence="2 3" key="1">
    <citation type="journal article" date="2019" name="Int. J. Syst. Evol. Microbiol.">
        <title>The Global Catalogue of Microorganisms (GCM) 10K type strain sequencing project: providing services to taxonomists for standard genome sequencing and annotation.</title>
        <authorList>
            <consortium name="The Broad Institute Genomics Platform"/>
            <consortium name="The Broad Institute Genome Sequencing Center for Infectious Disease"/>
            <person name="Wu L."/>
            <person name="Ma J."/>
        </authorList>
    </citation>
    <scope>NUCLEOTIDE SEQUENCE [LARGE SCALE GENOMIC DNA]</scope>
    <source>
        <strain evidence="2 3">JCM 16009</strain>
    </source>
</reference>
<dbReference type="InterPro" id="IPR051781">
    <property type="entry name" value="Metallo-dep_Hydrolase"/>
</dbReference>
<evidence type="ECO:0000313" key="3">
    <source>
        <dbReference type="Proteomes" id="UP001500449"/>
    </source>
</evidence>
<protein>
    <submittedName>
        <fullName evidence="2">Amidohydrolase family protein</fullName>
    </submittedName>
</protein>
<feature type="domain" description="Amidohydrolase-related" evidence="1">
    <location>
        <begin position="63"/>
        <end position="413"/>
    </location>
</feature>
<dbReference type="EMBL" id="BAAAQK010000022">
    <property type="protein sequence ID" value="GAA1866445.1"/>
    <property type="molecule type" value="Genomic_DNA"/>
</dbReference>
<dbReference type="SUPFAM" id="SSF51556">
    <property type="entry name" value="Metallo-dependent hydrolases"/>
    <property type="match status" value="1"/>
</dbReference>
<dbReference type="PANTHER" id="PTHR43135">
    <property type="entry name" value="ALPHA-D-RIBOSE 1-METHYLPHOSPHONATE 5-TRIPHOSPHATE DIPHOSPHATASE"/>
    <property type="match status" value="1"/>
</dbReference>
<evidence type="ECO:0000313" key="2">
    <source>
        <dbReference type="EMBL" id="GAA1866445.1"/>
    </source>
</evidence>
<dbReference type="Gene3D" id="3.20.20.140">
    <property type="entry name" value="Metal-dependent hydrolases"/>
    <property type="match status" value="1"/>
</dbReference>
<name>A0ABN2NJJ4_9PSEU</name>
<dbReference type="InterPro" id="IPR057744">
    <property type="entry name" value="OTAase-like"/>
</dbReference>
<evidence type="ECO:0000259" key="1">
    <source>
        <dbReference type="Pfam" id="PF01979"/>
    </source>
</evidence>
<organism evidence="2 3">
    <name type="scientific">Pseudonocardia ailaonensis</name>
    <dbReference type="NCBI Taxonomy" id="367279"/>
    <lineage>
        <taxon>Bacteria</taxon>
        <taxon>Bacillati</taxon>
        <taxon>Actinomycetota</taxon>
        <taxon>Actinomycetes</taxon>
        <taxon>Pseudonocardiales</taxon>
        <taxon>Pseudonocardiaceae</taxon>
        <taxon>Pseudonocardia</taxon>
    </lineage>
</organism>
<accession>A0ABN2NJJ4</accession>
<dbReference type="SUPFAM" id="SSF51338">
    <property type="entry name" value="Composite domain of metallo-dependent hydrolases"/>
    <property type="match status" value="1"/>
</dbReference>
<gene>
    <name evidence="2" type="ORF">GCM10009836_53560</name>
</gene>
<dbReference type="InterPro" id="IPR032466">
    <property type="entry name" value="Metal_Hydrolase"/>
</dbReference>
<comment type="caution">
    <text evidence="2">The sequence shown here is derived from an EMBL/GenBank/DDBJ whole genome shotgun (WGS) entry which is preliminary data.</text>
</comment>
<sequence>MEARVGGSILISGGTLIDGTGSAARPGEALLIRDGRVTALGAQASTDAEASGVDERIDATGKTVMPGLIDAHTHLTFGEPTGNDELFHHRTEAYSSMLSAYNARKVLRAGVTSVLDADCLWNIGCELRDAIEAGIVEGPRMRAGGQALMTMLGGTAGRMIKDTGTTGYATVVSGRDVMVNEIRRQIKYGVDWIKIMVTGLIPSMKGPEVKVWNIDELRIVCDTAHELNTKVVAHCRNSDSTRDAARAGVDLIYHASYLDDEAIEAVIEAGAAMCPTFTLLGNLADYGEKVGTAPELLDVFRAEIEVTAKQLTKAHAAGVPFLTGSETGFAVTPVGEWHARELEMFTEYMGMTPMEAIVAATRNGAFAMRMDDVGTLEHGKIADVLVIDGDPLADVKVLQDKTKIVEVIKAGKRIDLTTPIPEQKLRSSDQVRFLAACPLTRSLALTEEQIERMSHV</sequence>